<accession>A0ACC0W1C6</accession>
<protein>
    <submittedName>
        <fullName evidence="1">Uncharacterized protein</fullName>
    </submittedName>
</protein>
<gene>
    <name evidence="1" type="ORF">PsorP6_009431</name>
</gene>
<reference evidence="1 2" key="1">
    <citation type="journal article" date="2022" name="bioRxiv">
        <title>The genome of the oomycete Peronosclerospora sorghi, a cosmopolitan pathogen of maize and sorghum, is inflated with dispersed pseudogenes.</title>
        <authorList>
            <person name="Fletcher K."/>
            <person name="Martin F."/>
            <person name="Isakeit T."/>
            <person name="Cavanaugh K."/>
            <person name="Magill C."/>
            <person name="Michelmore R."/>
        </authorList>
    </citation>
    <scope>NUCLEOTIDE SEQUENCE [LARGE SCALE GENOMIC DNA]</scope>
    <source>
        <strain evidence="1">P6</strain>
    </source>
</reference>
<evidence type="ECO:0000313" key="2">
    <source>
        <dbReference type="Proteomes" id="UP001163321"/>
    </source>
</evidence>
<sequence>MRLDAEEGDTNLKGAESSSFSEPSHASLVDKHVEHDEATSTEHDLIERGRGRYERVELGSLAECLARARKVDIEEEQPEGLQNEPCVKLESMSHVREIYLQENVYHEQKTIASDQLLAREKVLLLDQDPANPSDEKYKYSIAQLLEIQQCAPSDCPESLLASPVRNDASALNKRNMSRPKCGQSLC</sequence>
<comment type="caution">
    <text evidence="1">The sequence shown here is derived from an EMBL/GenBank/DDBJ whole genome shotgun (WGS) entry which is preliminary data.</text>
</comment>
<dbReference type="Proteomes" id="UP001163321">
    <property type="component" value="Chromosome 5"/>
</dbReference>
<name>A0ACC0W1C6_9STRA</name>
<keyword evidence="2" id="KW-1185">Reference proteome</keyword>
<organism evidence="1 2">
    <name type="scientific">Peronosclerospora sorghi</name>
    <dbReference type="NCBI Taxonomy" id="230839"/>
    <lineage>
        <taxon>Eukaryota</taxon>
        <taxon>Sar</taxon>
        <taxon>Stramenopiles</taxon>
        <taxon>Oomycota</taxon>
        <taxon>Peronosporomycetes</taxon>
        <taxon>Peronosporales</taxon>
        <taxon>Peronosporaceae</taxon>
        <taxon>Peronosclerospora</taxon>
    </lineage>
</organism>
<proteinExistence type="predicted"/>
<evidence type="ECO:0000313" key="1">
    <source>
        <dbReference type="EMBL" id="KAI9911763.1"/>
    </source>
</evidence>
<dbReference type="EMBL" id="CM047584">
    <property type="protein sequence ID" value="KAI9911763.1"/>
    <property type="molecule type" value="Genomic_DNA"/>
</dbReference>